<dbReference type="AlphaFoldDB" id="A0AAX4HMU0"/>
<dbReference type="Pfam" id="PF03618">
    <property type="entry name" value="Kinase-PPPase"/>
    <property type="match status" value="1"/>
</dbReference>
<dbReference type="RefSeq" id="WP_321393356.1">
    <property type="nucleotide sequence ID" value="NZ_CP139487.1"/>
</dbReference>
<dbReference type="GO" id="GO:0005524">
    <property type="term" value="F:ATP binding"/>
    <property type="evidence" value="ECO:0007669"/>
    <property type="project" value="InterPro"/>
</dbReference>
<evidence type="ECO:0000313" key="7">
    <source>
        <dbReference type="Proteomes" id="UP001324634"/>
    </source>
</evidence>
<dbReference type="NCBIfam" id="NF003742">
    <property type="entry name" value="PRK05339.1"/>
    <property type="match status" value="1"/>
</dbReference>
<keyword evidence="3 5" id="KW-0547">Nucleotide-binding</keyword>
<dbReference type="InterPro" id="IPR005177">
    <property type="entry name" value="Kinase-pyrophosphorylase"/>
</dbReference>
<dbReference type="EMBL" id="CP139487">
    <property type="protein sequence ID" value="WPU64478.1"/>
    <property type="molecule type" value="Genomic_DNA"/>
</dbReference>
<dbReference type="PANTHER" id="PTHR31756">
    <property type="entry name" value="PYRUVATE, PHOSPHATE DIKINASE REGULATORY PROTEIN 1, CHLOROPLASTIC"/>
    <property type="match status" value="1"/>
</dbReference>
<comment type="function">
    <text evidence="5">Bifunctional serine/threonine kinase and phosphorylase involved in the regulation of the pyruvate, phosphate dikinase (PPDK) by catalyzing its phosphorylation/dephosphorylation.</text>
</comment>
<keyword evidence="7" id="KW-1185">Reference proteome</keyword>
<evidence type="ECO:0000256" key="5">
    <source>
        <dbReference type="HAMAP-Rule" id="MF_00921"/>
    </source>
</evidence>
<proteinExistence type="inferred from homology"/>
<dbReference type="Proteomes" id="UP001324634">
    <property type="component" value="Chromosome"/>
</dbReference>
<dbReference type="GO" id="GO:0016776">
    <property type="term" value="F:phosphotransferase activity, phosphate group as acceptor"/>
    <property type="evidence" value="ECO:0007669"/>
    <property type="project" value="UniProtKB-UniRule"/>
</dbReference>
<evidence type="ECO:0000256" key="1">
    <source>
        <dbReference type="ARBA" id="ARBA00022527"/>
    </source>
</evidence>
<protein>
    <recommendedName>
        <fullName evidence="5">Putative pyruvate, phosphate dikinase regulatory protein</fullName>
        <shortName evidence="5">PPDK regulatory protein</shortName>
        <ecNumber evidence="5">2.7.11.32</ecNumber>
        <ecNumber evidence="5">2.7.4.27</ecNumber>
    </recommendedName>
</protein>
<dbReference type="EC" id="2.7.11.32" evidence="5"/>
<name>A0AAX4HMU0_9BACT</name>
<reference evidence="6 7" key="1">
    <citation type="submission" date="2023-11" db="EMBL/GenBank/DDBJ databases">
        <title>Peredibacter starrii A3.12.</title>
        <authorList>
            <person name="Mitchell R.J."/>
        </authorList>
    </citation>
    <scope>NUCLEOTIDE SEQUENCE [LARGE SCALE GENOMIC DNA]</scope>
    <source>
        <strain evidence="6 7">A3.12</strain>
    </source>
</reference>
<keyword evidence="2 5" id="KW-0808">Transferase</keyword>
<evidence type="ECO:0000256" key="4">
    <source>
        <dbReference type="ARBA" id="ARBA00022777"/>
    </source>
</evidence>
<organism evidence="6 7">
    <name type="scientific">Peredibacter starrii</name>
    <dbReference type="NCBI Taxonomy" id="28202"/>
    <lineage>
        <taxon>Bacteria</taxon>
        <taxon>Pseudomonadati</taxon>
        <taxon>Bdellovibrionota</taxon>
        <taxon>Bacteriovoracia</taxon>
        <taxon>Bacteriovoracales</taxon>
        <taxon>Bacteriovoracaceae</taxon>
        <taxon>Peredibacter</taxon>
    </lineage>
</organism>
<comment type="catalytic activity">
    <reaction evidence="5">
        <text>N(tele)-phospho-L-histidyl/L-threonyl-[pyruvate, phosphate dikinase] + ADP = N(tele)-phospho-L-histidyl/O-phospho-L-threonyl-[pyruvate, phosphate dikinase] + AMP + H(+)</text>
        <dbReference type="Rhea" id="RHEA:43692"/>
        <dbReference type="Rhea" id="RHEA-COMP:10650"/>
        <dbReference type="Rhea" id="RHEA-COMP:10651"/>
        <dbReference type="ChEBI" id="CHEBI:15378"/>
        <dbReference type="ChEBI" id="CHEBI:30013"/>
        <dbReference type="ChEBI" id="CHEBI:61977"/>
        <dbReference type="ChEBI" id="CHEBI:83586"/>
        <dbReference type="ChEBI" id="CHEBI:456215"/>
        <dbReference type="ChEBI" id="CHEBI:456216"/>
        <dbReference type="EC" id="2.7.11.32"/>
    </reaction>
</comment>
<sequence>MMQINDKLKVIVISDGTGETASAITRAAMTQFQDKEIFFTRYKNIRTREQIDAIFQEAAIHHDIVVYTIVSVELRAYIAELSKRDHVRSVDVMGPLLTTFSNFFEAEPNYQPGLLHAVNDLYFKRVAAIEFTLNHDDGRNISSLEEAEVVLVGISRTSKTPLSMYLSLEGIKTVNVPIVMGVPLPEKLFQVDQRKIFGLTIDPDALFQIRKNRLSRLGLSNDEGDYADISKVSEEIEWANRIFSENKRWPVFNVTGKALEETAAEIIKLLNMRKVNRFKQSKRFEDPKPEE</sequence>
<accession>A0AAX4HMU0</accession>
<dbReference type="HAMAP" id="MF_00921">
    <property type="entry name" value="PDRP"/>
    <property type="match status" value="1"/>
</dbReference>
<keyword evidence="6" id="KW-0670">Pyruvate</keyword>
<keyword evidence="4 5" id="KW-0418">Kinase</keyword>
<keyword evidence="1 5" id="KW-0723">Serine/threonine-protein kinase</keyword>
<gene>
    <name evidence="6" type="ORF">SOO65_17425</name>
</gene>
<evidence type="ECO:0000256" key="2">
    <source>
        <dbReference type="ARBA" id="ARBA00022679"/>
    </source>
</evidence>
<dbReference type="GO" id="GO:0004674">
    <property type="term" value="F:protein serine/threonine kinase activity"/>
    <property type="evidence" value="ECO:0007669"/>
    <property type="project" value="UniProtKB-UniRule"/>
</dbReference>
<comment type="similarity">
    <text evidence="5">Belongs to the pyruvate, phosphate/water dikinase regulatory protein family. PDRP subfamily.</text>
</comment>
<dbReference type="PANTHER" id="PTHR31756:SF3">
    <property type="entry name" value="PYRUVATE, PHOSPHATE DIKINASE REGULATORY PROTEIN 1, CHLOROPLASTIC"/>
    <property type="match status" value="1"/>
</dbReference>
<comment type="catalytic activity">
    <reaction evidence="5">
        <text>N(tele)-phospho-L-histidyl/O-phospho-L-threonyl-[pyruvate, phosphate dikinase] + phosphate + H(+) = N(tele)-phospho-L-histidyl/L-threonyl-[pyruvate, phosphate dikinase] + diphosphate</text>
        <dbReference type="Rhea" id="RHEA:43696"/>
        <dbReference type="Rhea" id="RHEA-COMP:10650"/>
        <dbReference type="Rhea" id="RHEA-COMP:10651"/>
        <dbReference type="ChEBI" id="CHEBI:15378"/>
        <dbReference type="ChEBI" id="CHEBI:30013"/>
        <dbReference type="ChEBI" id="CHEBI:33019"/>
        <dbReference type="ChEBI" id="CHEBI:43474"/>
        <dbReference type="ChEBI" id="CHEBI:61977"/>
        <dbReference type="ChEBI" id="CHEBI:83586"/>
        <dbReference type="EC" id="2.7.4.27"/>
    </reaction>
</comment>
<evidence type="ECO:0000313" key="6">
    <source>
        <dbReference type="EMBL" id="WPU64478.1"/>
    </source>
</evidence>
<dbReference type="InterPro" id="IPR026565">
    <property type="entry name" value="PPDK_reg"/>
</dbReference>
<evidence type="ECO:0000256" key="3">
    <source>
        <dbReference type="ARBA" id="ARBA00022741"/>
    </source>
</evidence>
<feature type="binding site" evidence="5">
    <location>
        <begin position="153"/>
        <end position="160"/>
    </location>
    <ligand>
        <name>ADP</name>
        <dbReference type="ChEBI" id="CHEBI:456216"/>
    </ligand>
</feature>
<dbReference type="GO" id="GO:0043531">
    <property type="term" value="F:ADP binding"/>
    <property type="evidence" value="ECO:0007669"/>
    <property type="project" value="UniProtKB-UniRule"/>
</dbReference>
<dbReference type="KEGG" id="psti:SOO65_17425"/>
<dbReference type="EC" id="2.7.4.27" evidence="5"/>